<proteinExistence type="predicted"/>
<dbReference type="Gene3D" id="3.40.50.150">
    <property type="entry name" value="Vaccinia Virus protein VP39"/>
    <property type="match status" value="1"/>
</dbReference>
<dbReference type="AlphaFoldDB" id="A0A0P1EAS4"/>
<dbReference type="OrthoDB" id="1079385at2"/>
<evidence type="ECO:0008006" key="4">
    <source>
        <dbReference type="Google" id="ProtNLM"/>
    </source>
</evidence>
<dbReference type="InterPro" id="IPR029063">
    <property type="entry name" value="SAM-dependent_MTases_sf"/>
</dbReference>
<evidence type="ECO:0000313" key="3">
    <source>
        <dbReference type="Proteomes" id="UP000050783"/>
    </source>
</evidence>
<evidence type="ECO:0000313" key="2">
    <source>
        <dbReference type="EMBL" id="CUH46486.1"/>
    </source>
</evidence>
<accession>A0A0P1EAS4</accession>
<organism evidence="2 3">
    <name type="scientific">Ruegeria atlantica</name>
    <dbReference type="NCBI Taxonomy" id="81569"/>
    <lineage>
        <taxon>Bacteria</taxon>
        <taxon>Pseudomonadati</taxon>
        <taxon>Pseudomonadota</taxon>
        <taxon>Alphaproteobacteria</taxon>
        <taxon>Rhodobacterales</taxon>
        <taxon>Roseobacteraceae</taxon>
        <taxon>Ruegeria</taxon>
    </lineage>
</organism>
<protein>
    <recommendedName>
        <fullName evidence="4">Methyltransferase</fullName>
    </recommendedName>
</protein>
<gene>
    <name evidence="2" type="ORF">RUA4292_00652</name>
</gene>
<evidence type="ECO:0000256" key="1">
    <source>
        <dbReference type="SAM" id="MobiDB-lite"/>
    </source>
</evidence>
<name>A0A0P1EAS4_9RHOB</name>
<dbReference type="Proteomes" id="UP000050783">
    <property type="component" value="Unassembled WGS sequence"/>
</dbReference>
<dbReference type="EMBL" id="CYPU01000011">
    <property type="protein sequence ID" value="CUH46486.1"/>
    <property type="molecule type" value="Genomic_DNA"/>
</dbReference>
<dbReference type="GeneID" id="55491944"/>
<reference evidence="2 3" key="1">
    <citation type="submission" date="2015-09" db="EMBL/GenBank/DDBJ databases">
        <authorList>
            <consortium name="Swine Surveillance"/>
        </authorList>
    </citation>
    <scope>NUCLEOTIDE SEQUENCE [LARGE SCALE GENOMIC DNA]</scope>
    <source>
        <strain evidence="2 3">CECT 4292</strain>
    </source>
</reference>
<feature type="region of interest" description="Disordered" evidence="1">
    <location>
        <begin position="1"/>
        <end position="21"/>
    </location>
</feature>
<dbReference type="PRINTS" id="PR00507">
    <property type="entry name" value="N12N6MTFRASE"/>
</dbReference>
<dbReference type="SUPFAM" id="SSF53335">
    <property type="entry name" value="S-adenosyl-L-methionine-dependent methyltransferases"/>
    <property type="match status" value="1"/>
</dbReference>
<sequence>MQNTSHAVMAQRTEAKDSLDDFPTPPWATRALIEHVIEPENGTANLSALEPACGRGYMAQALKEYFGTVHASDTHDYGYSEVTDFLSGVQATGAYDWVITNPPFRLAEEFIQRSLPIARRGVAMLVRTVFIESVGRYNRLFSITPPTKVAQFTERVPMVKGRVDRKASTATGYAWVVWEKNLNTTPALVWVPPCRKKLEKDADYDATFLTGESTSDAPCQKELFG</sequence>
<dbReference type="RefSeq" id="WP_058276276.1">
    <property type="nucleotide sequence ID" value="NZ_CYPU01000011.1"/>
</dbReference>